<protein>
    <recommendedName>
        <fullName evidence="6">T-box domain-containing protein</fullName>
    </recommendedName>
</protein>
<evidence type="ECO:0000313" key="7">
    <source>
        <dbReference type="EMBL" id="KAK3094331.1"/>
    </source>
</evidence>
<dbReference type="GO" id="GO:0005634">
    <property type="term" value="C:nucleus"/>
    <property type="evidence" value="ECO:0007669"/>
    <property type="project" value="UniProtKB-SubCell"/>
</dbReference>
<dbReference type="InterPro" id="IPR036960">
    <property type="entry name" value="T-box_sf"/>
</dbReference>
<dbReference type="PANTHER" id="PTHR11267">
    <property type="entry name" value="T-BOX PROTEIN-RELATED"/>
    <property type="match status" value="1"/>
</dbReference>
<keyword evidence="1" id="KW-0805">Transcription regulation</keyword>
<dbReference type="GO" id="GO:0001708">
    <property type="term" value="P:cell fate specification"/>
    <property type="evidence" value="ECO:0007669"/>
    <property type="project" value="TreeGrafter"/>
</dbReference>
<dbReference type="SMART" id="SM00425">
    <property type="entry name" value="TBOX"/>
    <property type="match status" value="1"/>
</dbReference>
<dbReference type="AlphaFoldDB" id="A0AA88Y4V7"/>
<evidence type="ECO:0000259" key="6">
    <source>
        <dbReference type="PROSITE" id="PS50252"/>
    </source>
</evidence>
<dbReference type="GO" id="GO:0000978">
    <property type="term" value="F:RNA polymerase II cis-regulatory region sequence-specific DNA binding"/>
    <property type="evidence" value="ECO:0007669"/>
    <property type="project" value="InterPro"/>
</dbReference>
<keyword evidence="3" id="KW-0804">Transcription</keyword>
<dbReference type="Pfam" id="PF00907">
    <property type="entry name" value="T-box"/>
    <property type="match status" value="1"/>
</dbReference>
<evidence type="ECO:0000256" key="4">
    <source>
        <dbReference type="ARBA" id="ARBA00023242"/>
    </source>
</evidence>
<keyword evidence="8" id="KW-1185">Reference proteome</keyword>
<keyword evidence="2 5" id="KW-0238">DNA-binding</keyword>
<organism evidence="7 8">
    <name type="scientific">Pinctada imbricata</name>
    <name type="common">Atlantic pearl-oyster</name>
    <name type="synonym">Pinctada martensii</name>
    <dbReference type="NCBI Taxonomy" id="66713"/>
    <lineage>
        <taxon>Eukaryota</taxon>
        <taxon>Metazoa</taxon>
        <taxon>Spiralia</taxon>
        <taxon>Lophotrochozoa</taxon>
        <taxon>Mollusca</taxon>
        <taxon>Bivalvia</taxon>
        <taxon>Autobranchia</taxon>
        <taxon>Pteriomorphia</taxon>
        <taxon>Pterioida</taxon>
        <taxon>Pterioidea</taxon>
        <taxon>Pteriidae</taxon>
        <taxon>Pinctada</taxon>
    </lineage>
</organism>
<dbReference type="InterPro" id="IPR001699">
    <property type="entry name" value="TF_T-box"/>
</dbReference>
<evidence type="ECO:0000256" key="2">
    <source>
        <dbReference type="ARBA" id="ARBA00023125"/>
    </source>
</evidence>
<dbReference type="GO" id="GO:0000981">
    <property type="term" value="F:DNA-binding transcription factor activity, RNA polymerase II-specific"/>
    <property type="evidence" value="ECO:0007669"/>
    <property type="project" value="TreeGrafter"/>
</dbReference>
<name>A0AA88Y4V7_PINIB</name>
<dbReference type="Gene3D" id="2.60.40.820">
    <property type="entry name" value="Transcription factor, T-box"/>
    <property type="match status" value="1"/>
</dbReference>
<evidence type="ECO:0000256" key="3">
    <source>
        <dbReference type="ARBA" id="ARBA00023163"/>
    </source>
</evidence>
<dbReference type="PRINTS" id="PR00937">
    <property type="entry name" value="TBOX"/>
</dbReference>
<dbReference type="GO" id="GO:0000785">
    <property type="term" value="C:chromatin"/>
    <property type="evidence" value="ECO:0007669"/>
    <property type="project" value="TreeGrafter"/>
</dbReference>
<dbReference type="GO" id="GO:0045893">
    <property type="term" value="P:positive regulation of DNA-templated transcription"/>
    <property type="evidence" value="ECO:0007669"/>
    <property type="project" value="InterPro"/>
</dbReference>
<dbReference type="InterPro" id="IPR008967">
    <property type="entry name" value="p53-like_TF_DNA-bd_sf"/>
</dbReference>
<comment type="caution">
    <text evidence="7">The sequence shown here is derived from an EMBL/GenBank/DDBJ whole genome shotgun (WGS) entry which is preliminary data.</text>
</comment>
<dbReference type="PANTHER" id="PTHR11267:SF181">
    <property type="entry name" value="OPTOMOTOR-BLIND PROTEIN"/>
    <property type="match status" value="1"/>
</dbReference>
<proteinExistence type="predicted"/>
<feature type="domain" description="T-box" evidence="6">
    <location>
        <begin position="265"/>
        <end position="438"/>
    </location>
</feature>
<dbReference type="SUPFAM" id="SSF49417">
    <property type="entry name" value="p53-like transcription factors"/>
    <property type="match status" value="1"/>
</dbReference>
<comment type="subcellular location">
    <subcellularLocation>
        <location evidence="5">Nucleus</location>
    </subcellularLocation>
</comment>
<evidence type="ECO:0000313" key="8">
    <source>
        <dbReference type="Proteomes" id="UP001186944"/>
    </source>
</evidence>
<accession>A0AA88Y4V7</accession>
<dbReference type="Proteomes" id="UP001186944">
    <property type="component" value="Unassembled WGS sequence"/>
</dbReference>
<dbReference type="PROSITE" id="PS50252">
    <property type="entry name" value="TBOX_3"/>
    <property type="match status" value="1"/>
</dbReference>
<reference evidence="7" key="1">
    <citation type="submission" date="2019-08" db="EMBL/GenBank/DDBJ databases">
        <title>The improved chromosome-level genome for the pearl oyster Pinctada fucata martensii using PacBio sequencing and Hi-C.</title>
        <authorList>
            <person name="Zheng Z."/>
        </authorList>
    </citation>
    <scope>NUCLEOTIDE SEQUENCE</scope>
    <source>
        <strain evidence="7">ZZ-2019</strain>
        <tissue evidence="7">Adductor muscle</tissue>
    </source>
</reference>
<evidence type="ECO:0000256" key="5">
    <source>
        <dbReference type="PROSITE-ProRule" id="PRU00201"/>
    </source>
</evidence>
<dbReference type="EMBL" id="VSWD01000008">
    <property type="protein sequence ID" value="KAK3094331.1"/>
    <property type="molecule type" value="Genomic_DNA"/>
</dbReference>
<gene>
    <name evidence="7" type="ORF">FSP39_000387</name>
</gene>
<dbReference type="InterPro" id="IPR046360">
    <property type="entry name" value="T-box_DNA-bd"/>
</dbReference>
<keyword evidence="4 5" id="KW-0539">Nucleus</keyword>
<sequence>MMTMDMIIERPVQKNTSKMKLHIERFREFENKKESPIMTHFHETDKAGVKRLFLQMDEPLDLSLKTQTTKQEHKVIFETAGNPLEQIINRIDTSKKEFSEIARIPTTLRNDNDVSVGLSVIKQVKSNEEDDCLENLRQDFSNRNIPTNIDDCFNDTANGSREEDNGNDDLERYDNVKTEVKCNRDDVFQDEINKNKFDSIAIVPESYSVGRFCNGIEKDQDDSMIQRKPQPAICKIPCPNGERQAMDVDDATPIEMTVNDVTLCVVDSELWRSFKQIQNEMIINRGGRRMFPYIAVTFRGLRPTALYDVILEIVSADQMRYKYVNDAWVPVGRAETFHTNAPFVHHECPCYGEDLMRKSLSFSRVKLTNSKEFADGKMLLQSMCKYTMRISVVEREKRQRIYPFLLKETTFIAVTAYQNSKITNLKIQNNPFAKAFRKSRQKRQSLENPSSDDEEIVPKEGAVSYPCSATLTQPHFYGGPSLLSMRDMTMYSPWFQGDYRMLAAAVGYQNHLIAMQEMEGNKKAKT</sequence>
<comment type="caution">
    <text evidence="5">Lacks conserved residue(s) required for the propagation of feature annotation.</text>
</comment>
<evidence type="ECO:0000256" key="1">
    <source>
        <dbReference type="ARBA" id="ARBA00023015"/>
    </source>
</evidence>